<dbReference type="AlphaFoldDB" id="A0A640KE76"/>
<gene>
    <name evidence="2" type="ORF">LtaPh_1704300</name>
</gene>
<feature type="region of interest" description="Disordered" evidence="1">
    <location>
        <begin position="450"/>
        <end position="502"/>
    </location>
</feature>
<protein>
    <recommendedName>
        <fullName evidence="4">BRCT domain-containing protein</fullName>
    </recommendedName>
</protein>
<dbReference type="VEuPathDB" id="TriTrypDB:LtaPh_1704300"/>
<organism evidence="2 3">
    <name type="scientific">Leishmania tarentolae</name>
    <name type="common">Sauroleishmania tarentolae</name>
    <dbReference type="NCBI Taxonomy" id="5689"/>
    <lineage>
        <taxon>Eukaryota</taxon>
        <taxon>Discoba</taxon>
        <taxon>Euglenozoa</taxon>
        <taxon>Kinetoplastea</taxon>
        <taxon>Metakinetoplastina</taxon>
        <taxon>Trypanosomatida</taxon>
        <taxon>Trypanosomatidae</taxon>
        <taxon>Leishmaniinae</taxon>
        <taxon>Leishmania</taxon>
        <taxon>lizard Leishmania</taxon>
    </lineage>
</organism>
<feature type="compositionally biased region" description="Basic residues" evidence="1">
    <location>
        <begin position="992"/>
        <end position="1003"/>
    </location>
</feature>
<reference evidence="2" key="1">
    <citation type="submission" date="2019-11" db="EMBL/GenBank/DDBJ databases">
        <title>Leishmania tarentolae CDS.</title>
        <authorList>
            <person name="Goto Y."/>
            <person name="Yamagishi J."/>
        </authorList>
    </citation>
    <scope>NUCLEOTIDE SEQUENCE [LARGE SCALE GENOMIC DNA]</scope>
    <source>
        <strain evidence="2">Parrot Tar II</strain>
    </source>
</reference>
<feature type="region of interest" description="Disordered" evidence="1">
    <location>
        <begin position="959"/>
        <end position="1010"/>
    </location>
</feature>
<name>A0A640KE76_LEITA</name>
<keyword evidence="3" id="KW-1185">Reference proteome</keyword>
<feature type="region of interest" description="Disordered" evidence="1">
    <location>
        <begin position="779"/>
        <end position="884"/>
    </location>
</feature>
<feature type="compositionally biased region" description="Polar residues" evidence="1">
    <location>
        <begin position="680"/>
        <end position="698"/>
    </location>
</feature>
<proteinExistence type="predicted"/>
<feature type="region of interest" description="Disordered" evidence="1">
    <location>
        <begin position="675"/>
        <end position="714"/>
    </location>
</feature>
<feature type="region of interest" description="Disordered" evidence="1">
    <location>
        <begin position="65"/>
        <end position="97"/>
    </location>
</feature>
<feature type="compositionally biased region" description="Basic and acidic residues" evidence="1">
    <location>
        <begin position="65"/>
        <end position="77"/>
    </location>
</feature>
<evidence type="ECO:0000313" key="3">
    <source>
        <dbReference type="Proteomes" id="UP000419144"/>
    </source>
</evidence>
<dbReference type="Proteomes" id="UP000419144">
    <property type="component" value="Unassembled WGS sequence"/>
</dbReference>
<dbReference type="OrthoDB" id="244476at2759"/>
<feature type="compositionally biased region" description="Low complexity" evidence="1">
    <location>
        <begin position="790"/>
        <end position="807"/>
    </location>
</feature>
<dbReference type="EMBL" id="BLBS01000022">
    <property type="protein sequence ID" value="GET87598.1"/>
    <property type="molecule type" value="Genomic_DNA"/>
</dbReference>
<comment type="caution">
    <text evidence="2">The sequence shown here is derived from an EMBL/GenBank/DDBJ whole genome shotgun (WGS) entry which is preliminary data.</text>
</comment>
<evidence type="ECO:0008006" key="4">
    <source>
        <dbReference type="Google" id="ProtNLM"/>
    </source>
</evidence>
<accession>A0A640KE76</accession>
<sequence length="1010" mass="110101">MYVFEISTTSPCRSVPYYSLVVRKPYILGQCAAADVNLAYKGISDEHVSMTVLHEYEVDRDVETDTRAAPADEHDSDVAANDAPNEQHSKLSEASAEADGKDCKLVVRVTALPTKGDTEVRLGESTLNAGDSAIARDGDVLSLGDGIYGTFRYRPLMVGIEAAAYPEDYINDLRRMFGQLGATLVDEPIPSHEAPAIPIAQLYCAAELNDSTNCLAALSYGYSIVQPTYVFEWFAAVAKNAAVPLSTLPSPSRFEVPVRCTTHSTSTTYLRPEPDTCPFSLFPIPSTAMTNRSRANLFTDRIFFFFTDAAATRYWRAVEQCGGAVYGPGDVEAAKTAIRVLVESQREAGAPAHRLPENFYIIIDNTSEAVLLNSGLEAASPELMAFIEEACATSGATHLPLMGDHTLFTALLSNQFYEEPVPLTAEPPSAAGVGYSAAHYHPGDAFLVPSLNPHTEDGGEDAGTTSMGASRSGYPSGAAAPSRVRSVSRVSEHRSSLLHRSTAHTVPWSQMRSLSRQRARSLSASAPGQSNGDLFFADSGYRFGGGATAGHHGRRRLVPFVTQGELRSFIEYFDVLRLRIYTFLVREEPKLERAITTYHKNYFIDRAAVNDILEIKAQAADFMERVEDLLMGGMCHDPYTESLHRFWADCNDMNTKAEHLLHCWDRSMSAAVLPRRMSSHRASSTDSRRPASSRSMTSRGAVRAANSPSSTVCRAEPATCDSNGIAADNQDAQAFVGIRHPRKGESAYEAENEHTELMMPQQLKAASRVHVRPMTARSFSASMGRSGAVTGPPATPLHAPTTPTSARTSHRRSSAPSPRASRSGAAAAKLRSTPLEARPPWVSNWNAEDDDQEQQTNGQQQKQQRRAGPRKAASPISSRTSVPYPPLRMHLAALQPPCAADSPMTVRVRSARRAGSTHACRLPSQQEPAPQTHYEGFCEVSARPKGETGDEVRVQATTEKFPAKVPVTDGAEEENENQVPSAPAPIPELAPQRRHERRRRGIPWRRSSST</sequence>
<evidence type="ECO:0000313" key="2">
    <source>
        <dbReference type="EMBL" id="GET87598.1"/>
    </source>
</evidence>
<feature type="compositionally biased region" description="Low complexity" evidence="1">
    <location>
        <begin position="814"/>
        <end position="832"/>
    </location>
</feature>
<evidence type="ECO:0000256" key="1">
    <source>
        <dbReference type="SAM" id="MobiDB-lite"/>
    </source>
</evidence>